<dbReference type="EMBL" id="CAEZTT010000095">
    <property type="protein sequence ID" value="CAB4579881.1"/>
    <property type="molecule type" value="Genomic_DNA"/>
</dbReference>
<evidence type="ECO:0000256" key="5">
    <source>
        <dbReference type="ARBA" id="ARBA00022592"/>
    </source>
</evidence>
<dbReference type="InterPro" id="IPR000515">
    <property type="entry name" value="MetI-like"/>
</dbReference>
<evidence type="ECO:0000256" key="4">
    <source>
        <dbReference type="ARBA" id="ARBA00022475"/>
    </source>
</evidence>
<dbReference type="CDD" id="cd06261">
    <property type="entry name" value="TM_PBP2"/>
    <property type="match status" value="1"/>
</dbReference>
<organism evidence="11">
    <name type="scientific">freshwater metagenome</name>
    <dbReference type="NCBI Taxonomy" id="449393"/>
    <lineage>
        <taxon>unclassified sequences</taxon>
        <taxon>metagenomes</taxon>
        <taxon>ecological metagenomes</taxon>
    </lineage>
</organism>
<feature type="transmembrane region" description="Helical" evidence="9">
    <location>
        <begin position="148"/>
        <end position="170"/>
    </location>
</feature>
<dbReference type="PANTHER" id="PTHR30425">
    <property type="entry name" value="PHOSPHATE TRANSPORT SYSTEM PERMEASE PROTEIN PST"/>
    <property type="match status" value="1"/>
</dbReference>
<evidence type="ECO:0000256" key="2">
    <source>
        <dbReference type="ARBA" id="ARBA00007069"/>
    </source>
</evidence>
<evidence type="ECO:0000256" key="7">
    <source>
        <dbReference type="ARBA" id="ARBA00022989"/>
    </source>
</evidence>
<comment type="subcellular location">
    <subcellularLocation>
        <location evidence="1">Cell membrane</location>
        <topology evidence="1">Multi-pass membrane protein</topology>
    </subcellularLocation>
</comment>
<dbReference type="SUPFAM" id="SSF161098">
    <property type="entry name" value="MetI-like"/>
    <property type="match status" value="1"/>
</dbReference>
<evidence type="ECO:0000256" key="9">
    <source>
        <dbReference type="SAM" id="Phobius"/>
    </source>
</evidence>
<keyword evidence="4" id="KW-1003">Cell membrane</keyword>
<feature type="transmembrane region" description="Helical" evidence="9">
    <location>
        <begin position="104"/>
        <end position="128"/>
    </location>
</feature>
<evidence type="ECO:0000256" key="8">
    <source>
        <dbReference type="ARBA" id="ARBA00023136"/>
    </source>
</evidence>
<evidence type="ECO:0000259" key="10">
    <source>
        <dbReference type="PROSITE" id="PS50928"/>
    </source>
</evidence>
<gene>
    <name evidence="11" type="ORF">UFOPK1726_00838</name>
</gene>
<feature type="transmembrane region" description="Helical" evidence="9">
    <location>
        <begin position="61"/>
        <end position="92"/>
    </location>
</feature>
<keyword evidence="3" id="KW-0813">Transport</keyword>
<dbReference type="InterPro" id="IPR051124">
    <property type="entry name" value="Phosphate_Transport_Permease"/>
</dbReference>
<keyword evidence="5" id="KW-0592">Phosphate transport</keyword>
<dbReference type="PANTHER" id="PTHR30425:SF1">
    <property type="entry name" value="PHOSPHATE TRANSPORT SYSTEM PERMEASE PROTEIN PSTC"/>
    <property type="match status" value="1"/>
</dbReference>
<feature type="domain" description="ABC transmembrane type-1" evidence="10">
    <location>
        <begin position="63"/>
        <end position="291"/>
    </location>
</feature>
<keyword evidence="6 9" id="KW-0812">Transmembrane</keyword>
<comment type="similarity">
    <text evidence="2">Belongs to the binding-protein-dependent transport system permease family. CysTW subfamily.</text>
</comment>
<dbReference type="Gene3D" id="1.10.3720.10">
    <property type="entry name" value="MetI-like"/>
    <property type="match status" value="1"/>
</dbReference>
<dbReference type="GO" id="GO:0005886">
    <property type="term" value="C:plasma membrane"/>
    <property type="evidence" value="ECO:0007669"/>
    <property type="project" value="UniProtKB-SubCell"/>
</dbReference>
<dbReference type="NCBIfam" id="TIGR02138">
    <property type="entry name" value="phosphate_pstC"/>
    <property type="match status" value="1"/>
</dbReference>
<name>A0A6J6ETQ4_9ZZZZ</name>
<evidence type="ECO:0000256" key="1">
    <source>
        <dbReference type="ARBA" id="ARBA00004651"/>
    </source>
</evidence>
<accession>A0A6J6ETQ4</accession>
<dbReference type="GO" id="GO:0006817">
    <property type="term" value="P:phosphate ion transport"/>
    <property type="evidence" value="ECO:0007669"/>
    <property type="project" value="UniProtKB-KW"/>
</dbReference>
<feature type="transmembrane region" description="Helical" evidence="9">
    <location>
        <begin position="270"/>
        <end position="295"/>
    </location>
</feature>
<reference evidence="11" key="1">
    <citation type="submission" date="2020-05" db="EMBL/GenBank/DDBJ databases">
        <authorList>
            <person name="Chiriac C."/>
            <person name="Salcher M."/>
            <person name="Ghai R."/>
            <person name="Kavagutti S V."/>
        </authorList>
    </citation>
    <scope>NUCLEOTIDE SEQUENCE</scope>
</reference>
<dbReference type="PROSITE" id="PS50928">
    <property type="entry name" value="ABC_TM1"/>
    <property type="match status" value="1"/>
</dbReference>
<dbReference type="Pfam" id="PF00528">
    <property type="entry name" value="BPD_transp_1"/>
    <property type="match status" value="1"/>
</dbReference>
<feature type="transmembrane region" description="Helical" evidence="9">
    <location>
        <begin position="211"/>
        <end position="234"/>
    </location>
</feature>
<protein>
    <submittedName>
        <fullName evidence="11">Unannotated protein</fullName>
    </submittedName>
</protein>
<keyword evidence="8 9" id="KW-0472">Membrane</keyword>
<dbReference type="GO" id="GO:0005315">
    <property type="term" value="F:phosphate transmembrane transporter activity"/>
    <property type="evidence" value="ECO:0007669"/>
    <property type="project" value="InterPro"/>
</dbReference>
<dbReference type="InterPro" id="IPR011864">
    <property type="entry name" value="Phosphate_PstC"/>
</dbReference>
<evidence type="ECO:0000256" key="6">
    <source>
        <dbReference type="ARBA" id="ARBA00022692"/>
    </source>
</evidence>
<sequence length="302" mass="32201">MTAAAFFSLIVLSLIAFFLVYQSLPAIQSQGLLNFLTGTEWDSKTTADGTVTEDPVFGVAAMLWGTILIALIAITISLPVSIGIAVFAVFIASPRLATFLRNTIDFLAAIPSIVFGLWAISTLTPIGKEWGQWLTENLGFIPLFKNELGIWVGTPFIAGIVLSVMITPIITSVSREVLGRTPPELINASQALGGTLWPTLRYVAFPFAKSGIVAATMLGLGRALGETVAVFYVLNLTYGKINWYQIVNPEGGSIASLIVAKFSEADPLEISALLGGGMVLFLITLIVNTISTAIARTTVTDK</sequence>
<dbReference type="InterPro" id="IPR035906">
    <property type="entry name" value="MetI-like_sf"/>
</dbReference>
<evidence type="ECO:0000256" key="3">
    <source>
        <dbReference type="ARBA" id="ARBA00022448"/>
    </source>
</evidence>
<dbReference type="AlphaFoldDB" id="A0A6J6ETQ4"/>
<proteinExistence type="inferred from homology"/>
<keyword evidence="7 9" id="KW-1133">Transmembrane helix</keyword>
<evidence type="ECO:0000313" key="11">
    <source>
        <dbReference type="EMBL" id="CAB4579881.1"/>
    </source>
</evidence>